<organism evidence="10 11">
    <name type="scientific">candidate division WOR-1 bacterium RIFOXYB2_FULL_48_7</name>
    <dbReference type="NCBI Taxonomy" id="1802583"/>
    <lineage>
        <taxon>Bacteria</taxon>
        <taxon>Bacillati</taxon>
        <taxon>Saganbacteria</taxon>
    </lineage>
</organism>
<dbReference type="Gene3D" id="1.10.287.80">
    <property type="entry name" value="ATP synthase, gamma subunit, helix hairpin domain"/>
    <property type="match status" value="1"/>
</dbReference>
<evidence type="ECO:0000256" key="6">
    <source>
        <dbReference type="ARBA" id="ARBA00023065"/>
    </source>
</evidence>
<comment type="subcellular location">
    <subcellularLocation>
        <location evidence="2">Membrane</location>
        <topology evidence="2">Peripheral membrane protein</topology>
    </subcellularLocation>
</comment>
<dbReference type="InterPro" id="IPR035968">
    <property type="entry name" value="ATP_synth_F1_ATPase_gsu"/>
</dbReference>
<keyword evidence="8" id="KW-0139">CF(1)</keyword>
<evidence type="ECO:0000256" key="3">
    <source>
        <dbReference type="ARBA" id="ARBA00007681"/>
    </source>
</evidence>
<evidence type="ECO:0000256" key="1">
    <source>
        <dbReference type="ARBA" id="ARBA00003456"/>
    </source>
</evidence>
<dbReference type="EMBL" id="MEUF01000076">
    <property type="protein sequence ID" value="OGC32559.1"/>
    <property type="molecule type" value="Genomic_DNA"/>
</dbReference>
<gene>
    <name evidence="10" type="ORF">A2311_04415</name>
</gene>
<dbReference type="PANTHER" id="PTHR11693">
    <property type="entry name" value="ATP SYNTHASE GAMMA CHAIN"/>
    <property type="match status" value="1"/>
</dbReference>
<evidence type="ECO:0000256" key="8">
    <source>
        <dbReference type="ARBA" id="ARBA00023196"/>
    </source>
</evidence>
<dbReference type="Pfam" id="PF00231">
    <property type="entry name" value="ATP-synt"/>
    <property type="match status" value="1"/>
</dbReference>
<evidence type="ECO:0008006" key="12">
    <source>
        <dbReference type="Google" id="ProtNLM"/>
    </source>
</evidence>
<sequence length="270" mass="30634">MSLLKLRSRFRAVKSLNSILGAMQIVSTVRLQKMREKESSVKAYLSPIEALLSTHQPETKTTGKSLVVISSNRGLCGPFSSGVVSLAEEFIRTNEKTDVVLLGRRGCDIYNSKNRRQEPAETELVEKPTYEQVVRYFRRVFNPQTEMFVAYNMYRGGVNYSPKIIRLYPISLELSGKNPADDYLLEPDEESFFAALYNHYLETKFYELVMSSQLAELASRLMVLNGAVANSKDLLDALQIKINKTRQAAITRDLTELVASAETLRRDEDE</sequence>
<comment type="function">
    <text evidence="1">Produces ATP from ADP in the presence of a proton gradient across the membrane. The gamma chain is believed to be important in regulating ATPase activity and the flow of protons through the CF(0) complex.</text>
</comment>
<keyword evidence="7" id="KW-0472">Membrane</keyword>
<dbReference type="GO" id="GO:0046933">
    <property type="term" value="F:proton-transporting ATP synthase activity, rotational mechanism"/>
    <property type="evidence" value="ECO:0007669"/>
    <property type="project" value="InterPro"/>
</dbReference>
<reference evidence="10 11" key="1">
    <citation type="journal article" date="2016" name="Nat. Commun.">
        <title>Thousands of microbial genomes shed light on interconnected biogeochemical processes in an aquifer system.</title>
        <authorList>
            <person name="Anantharaman K."/>
            <person name="Brown C.T."/>
            <person name="Hug L.A."/>
            <person name="Sharon I."/>
            <person name="Castelle C.J."/>
            <person name="Probst A.J."/>
            <person name="Thomas B.C."/>
            <person name="Singh A."/>
            <person name="Wilkins M.J."/>
            <person name="Karaoz U."/>
            <person name="Brodie E.L."/>
            <person name="Williams K.H."/>
            <person name="Hubbard S.S."/>
            <person name="Banfield J.F."/>
        </authorList>
    </citation>
    <scope>NUCLEOTIDE SEQUENCE [LARGE SCALE GENOMIC DNA]</scope>
</reference>
<proteinExistence type="inferred from homology"/>
<accession>A0A1F4TJ29</accession>
<keyword evidence="4" id="KW-0813">Transport</keyword>
<evidence type="ECO:0000256" key="5">
    <source>
        <dbReference type="ARBA" id="ARBA00022781"/>
    </source>
</evidence>
<dbReference type="GO" id="GO:0045259">
    <property type="term" value="C:proton-transporting ATP synthase complex"/>
    <property type="evidence" value="ECO:0007669"/>
    <property type="project" value="UniProtKB-KW"/>
</dbReference>
<dbReference type="AlphaFoldDB" id="A0A1F4TJ29"/>
<dbReference type="PANTHER" id="PTHR11693:SF22">
    <property type="entry name" value="ATP SYNTHASE SUBUNIT GAMMA, MITOCHONDRIAL"/>
    <property type="match status" value="1"/>
</dbReference>
<comment type="similarity">
    <text evidence="3">Belongs to the ATPase gamma chain family.</text>
</comment>
<dbReference type="PRINTS" id="PR00126">
    <property type="entry name" value="ATPASEGAMMA"/>
</dbReference>
<evidence type="ECO:0000256" key="4">
    <source>
        <dbReference type="ARBA" id="ARBA00022448"/>
    </source>
</evidence>
<evidence type="ECO:0000256" key="2">
    <source>
        <dbReference type="ARBA" id="ARBA00004170"/>
    </source>
</evidence>
<dbReference type="InterPro" id="IPR000131">
    <property type="entry name" value="ATP_synth_F1_gsu"/>
</dbReference>
<dbReference type="STRING" id="1802583.A2311_04415"/>
<name>A0A1F4TJ29_UNCSA</name>
<comment type="caution">
    <text evidence="10">The sequence shown here is derived from an EMBL/GenBank/DDBJ whole genome shotgun (WGS) entry which is preliminary data.</text>
</comment>
<keyword evidence="5" id="KW-0375">Hydrogen ion transport</keyword>
<dbReference type="Gene3D" id="3.40.1380.10">
    <property type="match status" value="1"/>
</dbReference>
<keyword evidence="6" id="KW-0406">Ion transport</keyword>
<evidence type="ECO:0000313" key="10">
    <source>
        <dbReference type="EMBL" id="OGC32559.1"/>
    </source>
</evidence>
<keyword evidence="9" id="KW-0066">ATP synthesis</keyword>
<evidence type="ECO:0000313" key="11">
    <source>
        <dbReference type="Proteomes" id="UP000178951"/>
    </source>
</evidence>
<protein>
    <recommendedName>
        <fullName evidence="12">ATP synthase F1 subunit gamma</fullName>
    </recommendedName>
</protein>
<dbReference type="SUPFAM" id="SSF52943">
    <property type="entry name" value="ATP synthase (F1-ATPase), gamma subunit"/>
    <property type="match status" value="1"/>
</dbReference>
<dbReference type="Proteomes" id="UP000178951">
    <property type="component" value="Unassembled WGS sequence"/>
</dbReference>
<dbReference type="CDD" id="cd12151">
    <property type="entry name" value="F1-ATPase_gamma"/>
    <property type="match status" value="1"/>
</dbReference>
<evidence type="ECO:0000256" key="9">
    <source>
        <dbReference type="ARBA" id="ARBA00023310"/>
    </source>
</evidence>
<evidence type="ECO:0000256" key="7">
    <source>
        <dbReference type="ARBA" id="ARBA00023136"/>
    </source>
</evidence>